<dbReference type="EMBL" id="CP048113">
    <property type="protein sequence ID" value="QHS63797.1"/>
    <property type="molecule type" value="Genomic_DNA"/>
</dbReference>
<dbReference type="Pfam" id="PF13585">
    <property type="entry name" value="CHU_C"/>
    <property type="match status" value="1"/>
</dbReference>
<evidence type="ECO:0000256" key="5">
    <source>
        <dbReference type="SAM" id="SignalP"/>
    </source>
</evidence>
<name>A0A6B9ZP83_9BACT</name>
<dbReference type="GO" id="GO:0007154">
    <property type="term" value="P:cell communication"/>
    <property type="evidence" value="ECO:0007669"/>
    <property type="project" value="InterPro"/>
</dbReference>
<dbReference type="InterPro" id="IPR001434">
    <property type="entry name" value="OmcB-like_DUF11"/>
</dbReference>
<feature type="domain" description="F5/8 type C" evidence="6">
    <location>
        <begin position="155"/>
        <end position="283"/>
    </location>
</feature>
<dbReference type="SUPFAM" id="SSF49785">
    <property type="entry name" value="Galactose-binding domain-like"/>
    <property type="match status" value="2"/>
</dbReference>
<dbReference type="Pfam" id="PF01345">
    <property type="entry name" value="DUF11"/>
    <property type="match status" value="2"/>
</dbReference>
<evidence type="ECO:0000259" key="6">
    <source>
        <dbReference type="PROSITE" id="PS50022"/>
    </source>
</evidence>
<feature type="domain" description="F5/8 type C" evidence="6">
    <location>
        <begin position="12"/>
        <end position="149"/>
    </location>
</feature>
<keyword evidence="4" id="KW-0813">Transport</keyword>
<evidence type="ECO:0000313" key="7">
    <source>
        <dbReference type="EMBL" id="QHS63797.1"/>
    </source>
</evidence>
<dbReference type="SUPFAM" id="SSF141072">
    <property type="entry name" value="CalX-like"/>
    <property type="match status" value="17"/>
</dbReference>
<dbReference type="InterPro" id="IPR000421">
    <property type="entry name" value="FA58C"/>
</dbReference>
<dbReference type="InterPro" id="IPR051171">
    <property type="entry name" value="CaCA"/>
</dbReference>
<dbReference type="Pfam" id="PF00754">
    <property type="entry name" value="F5_F8_type_C"/>
    <property type="match status" value="1"/>
</dbReference>
<keyword evidence="2" id="KW-0677">Repeat</keyword>
<protein>
    <submittedName>
        <fullName evidence="7">DUF11 domain-containing protein</fullName>
    </submittedName>
</protein>
<evidence type="ECO:0000256" key="4">
    <source>
        <dbReference type="ARBA" id="ARBA00023065"/>
    </source>
</evidence>
<dbReference type="PANTHER" id="PTHR11878">
    <property type="entry name" value="SODIUM/CALCIUM EXCHANGER"/>
    <property type="match status" value="1"/>
</dbReference>
<dbReference type="Proteomes" id="UP000476411">
    <property type="component" value="Chromosome"/>
</dbReference>
<organism evidence="7 8">
    <name type="scientific">Chitinophaga agri</name>
    <dbReference type="NCBI Taxonomy" id="2703787"/>
    <lineage>
        <taxon>Bacteria</taxon>
        <taxon>Pseudomonadati</taxon>
        <taxon>Bacteroidota</taxon>
        <taxon>Chitinophagia</taxon>
        <taxon>Chitinophagales</taxon>
        <taxon>Chitinophagaceae</taxon>
        <taxon>Chitinophaga</taxon>
    </lineage>
</organism>
<evidence type="ECO:0000256" key="1">
    <source>
        <dbReference type="ARBA" id="ARBA00022729"/>
    </source>
</evidence>
<dbReference type="PROSITE" id="PS50022">
    <property type="entry name" value="FA58C_3"/>
    <property type="match status" value="2"/>
</dbReference>
<evidence type="ECO:0000256" key="2">
    <source>
        <dbReference type="ARBA" id="ARBA00022737"/>
    </source>
</evidence>
<reference evidence="7 8" key="1">
    <citation type="submission" date="2020-01" db="EMBL/GenBank/DDBJ databases">
        <title>Complete genome sequence of Chitinophaga sp. H33E-04 isolated from quinoa roots.</title>
        <authorList>
            <person name="Weon H.-Y."/>
            <person name="Lee S.A."/>
        </authorList>
    </citation>
    <scope>NUCLEOTIDE SEQUENCE [LARGE SCALE GENOMIC DNA]</scope>
    <source>
        <strain evidence="7 8">H33E-04</strain>
    </source>
</reference>
<keyword evidence="4" id="KW-0406">Ion transport</keyword>
<dbReference type="GO" id="GO:0030001">
    <property type="term" value="P:metal ion transport"/>
    <property type="evidence" value="ECO:0007669"/>
    <property type="project" value="TreeGrafter"/>
</dbReference>
<dbReference type="Pfam" id="PF22633">
    <property type="entry name" value="F5_F8_type_C_2"/>
    <property type="match status" value="1"/>
</dbReference>
<keyword evidence="8" id="KW-1185">Reference proteome</keyword>
<dbReference type="InterPro" id="IPR038081">
    <property type="entry name" value="CalX-like_sf"/>
</dbReference>
<evidence type="ECO:0000313" key="8">
    <source>
        <dbReference type="Proteomes" id="UP000476411"/>
    </source>
</evidence>
<dbReference type="PANTHER" id="PTHR11878:SF65">
    <property type="entry name" value="NA_CA-EXCHANGE PROTEIN, ISOFORM G"/>
    <property type="match status" value="1"/>
</dbReference>
<proteinExistence type="predicted"/>
<gene>
    <name evidence="7" type="ORF">GWR21_30720</name>
</gene>
<feature type="signal peptide" evidence="5">
    <location>
        <begin position="1"/>
        <end position="20"/>
    </location>
</feature>
<keyword evidence="3" id="KW-0106">Calcium</keyword>
<dbReference type="KEGG" id="chih:GWR21_30720"/>
<dbReference type="RefSeq" id="WP_162335513.1">
    <property type="nucleotide sequence ID" value="NZ_CP048113.1"/>
</dbReference>
<dbReference type="Gene3D" id="2.60.120.260">
    <property type="entry name" value="Galactose-binding domain-like"/>
    <property type="match status" value="2"/>
</dbReference>
<sequence>MIRLLFTFLLVAFLSPMALAQTCNKDLALGKAVTTSSIQAGNLPIRATDGDPTSRWESAWSDNQWIMVDLGQNYPICTINLRWQVLATGYTVEVSPDGASWTNIVTETANTGLTKTYSVTANGRYVRMTGLTRGSAYGFSLYDFEVIGTEPVSYCSSTNVAVFRPTYVSSVSNGNGGNFAVDNNTGTRWESAHSDPQFIYVDLGANYDLCRVVLNWEAAYGSNYTIDISTNGSSWTTVKTVTGNYMRDNTIPISGNARYVRMSGTVRGSNYGYSLWEYSVYALLPAISVTKVTDAAEPATGGVFRFSLPTGITFTEDITVNYSLSGTALNGTDYNTLSGSAVIPAGQQGVNVPLTVANDQVIEGNETVIATVTSANSPTHLGFPVSSTDASATMTITDDDNIAPNKIISISVVSNGAEPSTNGGYLFSLPAGVTAAQDITVAFTQGGTATAGADYVNFGTAFTIPAGQNTAMLTLSVLDDKVIELTEQAAITVTGGTAATLGSFTASATNANASVSITDDDNITINKVIRAAWISHAAEPSTNGSFRVYLPTGITVSDDVNVSYTVDGTATPDADYIALSGKAVIPAGQNAGIVTVTVIDDNDIEPVETVRATLSGAGSPSFGSFPINFGSNAVINITDNDNNPANRVLSVAKINDAVEGTSNGLFRISLPTGVTFNQDINVTYTTGGSAVGGVNYTTLTNTTTILSGQNSVDVPITAQPFNNNILDGDKTVVLTLSGGTGTSSGTFTTNPAATTATVIIADDENTPANKQLYVNAGTAASEPSTVGNFRVSLPGTLVSSEDITVNYSITPYTPGAGIGSAVTGIDFVTLSGTATIPAGQNSVTINYTPIDDQIIETTEAFNIELLGGSGTTLGVFGIGKQFEVGYVNDNDNTAANKILSITRLSDAAEPVTNGLFNISLPTGITASEDITISYSVGGTATSGTDYTVLGSSVILPAGQNSVPLNVNVTDDNIIEGTETVVVTLTNGTGANLTGFTASATNNSATVNIGDDDNIATNKTISIANVNDGAEPAIDGALMISLPAGITVNEPVIVNLTISGTATAGTDYTSVGTTAIIPAGQNSVTLAVPVLDDNAIELTETLIATVTGGAATNAGTFTASVTYIATVNISDDDDIAANKEISITATNDGTEPATNGVFTISLPAGVTIYEPVTVNFTVAGTATPNADYNAFGLTTTIPAGQNSTTLTVPVLDDNIIEENETVVVTVTDGTATNTGTFTASANNAATVNISDDDNTTTNKEISIVAMNDGTEPATNGLFTISLPTGITADEPVTVNFIVTGTATANADYTSLGITATIPAGQNSTTMTVPILDDNEIEGAETVIVTITGGSATGAGIFTGSADNVATVNINDDDNTTTNKQISIIAANDGSEPSTGPAFTVSLPAGITVSEPVTVNIAVAGTATEGTDFSTLGTTVTIPAGQNSVALTVSVLDDSIIEGTETVTAIVTGGNATGAGIFTAGNSNNATANINDDDNIATNKVISIAAVNDGSEPSADGGFTISLPAGVTVSEPVTVTITVTGTATEGTDYAMVGTTATIPAGQNSITLTVPVQDDNIIEGTETVIITVTDGNAANAGAFAAGTSNSATIDINDDDNTATNREISITHTNDGGEPATNGVFTISLPGGVTVNEPVTVNFTAGGTATEGTDYTTIGTTVTIPAGQNSVDLVIPVQDDHIIEGDETVIVTVTGGAATNAGTFTAGTANKATVTISDDDNNTANKEISVTAAIQAGEPATNGAFTISLPAGVTVNEPVTVNLSIAGTATEGIDYTTPGTNATIPAGQNSVTLTVPVVDDNIIEGNETVIVTITDGIATNAGTFTASTANEATITISDDDNVATNKEISITKTADGAEPATNGAFLISLPTGITANEDITVLYNIAGTAINGTDYNTINGTITIAAGQNSVPLPIIVISDDIIEQSETVNIGISSGAGATLGAFTTSVSGNAATVLITDNNNTPVNKTISITAVNGSEPATDGHFTISLPTGITASEDITVNYTVSGTATAGVDYTALAAVIILPAGQNSIDIVVPVIDDQLIESTETVTVTITDGTTMSLGAFTASTTNGNATVDISDNDNTPVNKTISITGTTAGAEPSSNGVFTISMPAGVTVNEPVTVNFTVSGTATAGTDYTTLGTSVTIPAGQNSITLTVPVLDDQEIEATETVIVTVTGGSAVNAGAFTASTTDNTATVNISDDDNTPANKTISITPANDGAEPSTNGAFTISLPTGFTASDDITISYTVSGTATAGTDYTTLPGMIKIPAAQQSITLPVSVIDNQLLEGTETVIVNLINATTATTGTWMISTGNAQATVNISDDDNGTATFETWKTAALPADNTDGKIGQGEEITYTIYVRNTGNANISQLTILDPMPAYTTYVSGGALINNTVNFSVVNLQPNAISQVSFIVRTDNYLQGISSITNVAQVSDGTTTKNTVACDPSDPNCHMGEQTLVTVREPEGDLVISKRALTPPTNGAFYVLGDNITYEIVVKNLGGKIFNNLSITDSLPNALDMPASYTTSRGSIITSPAARKVIGSVDKLFPDEEVKITLTCRINNKHIVNTAYVTANETETDLANNRAVTIAAASTRDLTFINAFRPGNNGVNDRFVIVGLEKYPGSKLCIYGRWGNLVYQSNDYKNDWRAIDIPMGNYIYVAEIRKPEGTVVYKGDFVIIK</sequence>
<feature type="chain" id="PRO_5025638076" evidence="5">
    <location>
        <begin position="21"/>
        <end position="2688"/>
    </location>
</feature>
<accession>A0A6B9ZP83</accession>
<dbReference type="InterPro" id="IPR003644">
    <property type="entry name" value="Calx_beta"/>
</dbReference>
<dbReference type="Pfam" id="PF03160">
    <property type="entry name" value="Calx-beta"/>
    <property type="match status" value="17"/>
</dbReference>
<dbReference type="Gene3D" id="2.60.40.2030">
    <property type="match status" value="17"/>
</dbReference>
<dbReference type="SMART" id="SM00237">
    <property type="entry name" value="Calx_beta"/>
    <property type="match status" value="13"/>
</dbReference>
<keyword evidence="1 5" id="KW-0732">Signal</keyword>
<dbReference type="InterPro" id="IPR008979">
    <property type="entry name" value="Galactose-bd-like_sf"/>
</dbReference>
<evidence type="ECO:0000256" key="3">
    <source>
        <dbReference type="ARBA" id="ARBA00022837"/>
    </source>
</evidence>
<dbReference type="GO" id="GO:0016020">
    <property type="term" value="C:membrane"/>
    <property type="evidence" value="ECO:0007669"/>
    <property type="project" value="InterPro"/>
</dbReference>